<keyword evidence="3" id="KW-1185">Reference proteome</keyword>
<dbReference type="HOGENOM" id="CLU_2867988_0_0_1"/>
<reference evidence="3" key="2">
    <citation type="submission" date="2015-01" db="EMBL/GenBank/DDBJ databases">
        <title>Evolutionary Origins and Diversification of the Mycorrhizal Mutualists.</title>
        <authorList>
            <consortium name="DOE Joint Genome Institute"/>
            <consortium name="Mycorrhizal Genomics Consortium"/>
            <person name="Kohler A."/>
            <person name="Kuo A."/>
            <person name="Nagy L.G."/>
            <person name="Floudas D."/>
            <person name="Copeland A."/>
            <person name="Barry K.W."/>
            <person name="Cichocki N."/>
            <person name="Veneault-Fourrey C."/>
            <person name="LaButti K."/>
            <person name="Lindquist E.A."/>
            <person name="Lipzen A."/>
            <person name="Lundell T."/>
            <person name="Morin E."/>
            <person name="Murat C."/>
            <person name="Riley R."/>
            <person name="Ohm R."/>
            <person name="Sun H."/>
            <person name="Tunlid A."/>
            <person name="Henrissat B."/>
            <person name="Grigoriev I.V."/>
            <person name="Hibbett D.S."/>
            <person name="Martin F."/>
        </authorList>
    </citation>
    <scope>NUCLEOTIDE SEQUENCE [LARGE SCALE GENOMIC DNA]</scope>
    <source>
        <strain evidence="3">LaAM-08-1</strain>
    </source>
</reference>
<name>A0A0C9WLQ4_9AGAR</name>
<reference evidence="2 3" key="1">
    <citation type="submission" date="2014-04" db="EMBL/GenBank/DDBJ databases">
        <authorList>
            <consortium name="DOE Joint Genome Institute"/>
            <person name="Kuo A."/>
            <person name="Kohler A."/>
            <person name="Nagy L.G."/>
            <person name="Floudas D."/>
            <person name="Copeland A."/>
            <person name="Barry K.W."/>
            <person name="Cichocki N."/>
            <person name="Veneault-Fourrey C."/>
            <person name="LaButti K."/>
            <person name="Lindquist E.A."/>
            <person name="Lipzen A."/>
            <person name="Lundell T."/>
            <person name="Morin E."/>
            <person name="Murat C."/>
            <person name="Sun H."/>
            <person name="Tunlid A."/>
            <person name="Henrissat B."/>
            <person name="Grigoriev I.V."/>
            <person name="Hibbett D.S."/>
            <person name="Martin F."/>
            <person name="Nordberg H.P."/>
            <person name="Cantor M.N."/>
            <person name="Hua S.X."/>
        </authorList>
    </citation>
    <scope>NUCLEOTIDE SEQUENCE [LARGE SCALE GENOMIC DNA]</scope>
    <source>
        <strain evidence="2 3">LaAM-08-1</strain>
    </source>
</reference>
<dbReference type="EMBL" id="KN838692">
    <property type="protein sequence ID" value="KIJ97459.1"/>
    <property type="molecule type" value="Genomic_DNA"/>
</dbReference>
<sequence length="64" mass="6975">MSMEFSCDRPVSSRPKTSSGTKIQNDYVPHSKNSKHSCISIFGKELSAGDLFAATGTSFSWTVE</sequence>
<organism evidence="2 3">
    <name type="scientific">Laccaria amethystina LaAM-08-1</name>
    <dbReference type="NCBI Taxonomy" id="1095629"/>
    <lineage>
        <taxon>Eukaryota</taxon>
        <taxon>Fungi</taxon>
        <taxon>Dikarya</taxon>
        <taxon>Basidiomycota</taxon>
        <taxon>Agaricomycotina</taxon>
        <taxon>Agaricomycetes</taxon>
        <taxon>Agaricomycetidae</taxon>
        <taxon>Agaricales</taxon>
        <taxon>Agaricineae</taxon>
        <taxon>Hydnangiaceae</taxon>
        <taxon>Laccaria</taxon>
    </lineage>
</organism>
<evidence type="ECO:0000313" key="3">
    <source>
        <dbReference type="Proteomes" id="UP000054477"/>
    </source>
</evidence>
<accession>A0A0C9WLQ4</accession>
<evidence type="ECO:0000313" key="2">
    <source>
        <dbReference type="EMBL" id="KIJ97459.1"/>
    </source>
</evidence>
<protein>
    <submittedName>
        <fullName evidence="2">Uncharacterized protein</fullName>
    </submittedName>
</protein>
<feature type="compositionally biased region" description="Polar residues" evidence="1">
    <location>
        <begin position="14"/>
        <end position="24"/>
    </location>
</feature>
<dbReference type="Proteomes" id="UP000054477">
    <property type="component" value="Unassembled WGS sequence"/>
</dbReference>
<evidence type="ECO:0000256" key="1">
    <source>
        <dbReference type="SAM" id="MobiDB-lite"/>
    </source>
</evidence>
<gene>
    <name evidence="2" type="ORF">K443DRAFT_681478</name>
</gene>
<proteinExistence type="predicted"/>
<feature type="region of interest" description="Disordered" evidence="1">
    <location>
        <begin position="1"/>
        <end position="34"/>
    </location>
</feature>
<dbReference type="AlphaFoldDB" id="A0A0C9WLQ4"/>